<dbReference type="Pfam" id="PF01547">
    <property type="entry name" value="SBP_bac_1"/>
    <property type="match status" value="1"/>
</dbReference>
<name>A0A917SY17_9ACTN</name>
<evidence type="ECO:0000256" key="1">
    <source>
        <dbReference type="ARBA" id="ARBA00008520"/>
    </source>
</evidence>
<dbReference type="EMBL" id="BMPI01000001">
    <property type="protein sequence ID" value="GGM04090.1"/>
    <property type="molecule type" value="Genomic_DNA"/>
</dbReference>
<organism evidence="4 5">
    <name type="scientific">Dactylosporangium sucinum</name>
    <dbReference type="NCBI Taxonomy" id="1424081"/>
    <lineage>
        <taxon>Bacteria</taxon>
        <taxon>Bacillati</taxon>
        <taxon>Actinomycetota</taxon>
        <taxon>Actinomycetes</taxon>
        <taxon>Micromonosporales</taxon>
        <taxon>Micromonosporaceae</taxon>
        <taxon>Dactylosporangium</taxon>
    </lineage>
</organism>
<evidence type="ECO:0000256" key="3">
    <source>
        <dbReference type="SAM" id="SignalP"/>
    </source>
</evidence>
<keyword evidence="5" id="KW-1185">Reference proteome</keyword>
<keyword evidence="2" id="KW-0813">Transport</keyword>
<reference evidence="4" key="1">
    <citation type="journal article" date="2014" name="Int. J. Syst. Evol. Microbiol.">
        <title>Complete genome sequence of Corynebacterium casei LMG S-19264T (=DSM 44701T), isolated from a smear-ripened cheese.</title>
        <authorList>
            <consortium name="US DOE Joint Genome Institute (JGI-PGF)"/>
            <person name="Walter F."/>
            <person name="Albersmeier A."/>
            <person name="Kalinowski J."/>
            <person name="Ruckert C."/>
        </authorList>
    </citation>
    <scope>NUCLEOTIDE SEQUENCE</scope>
    <source>
        <strain evidence="4">JCM 19831</strain>
    </source>
</reference>
<comment type="similarity">
    <text evidence="1">Belongs to the bacterial solute-binding protein 1 family.</text>
</comment>
<sequence length="445" mass="47429">MKRRSYLAGVAALAASLALTACTDGGTEDSSEPLSGAGKTLVVQGSAYFLPVFKEVGAQLQQQLPGLQIRYDELTGEQETSTNLQVVTSDAAPDVADIPTNLPPYRTLLKAKQLIPLDDVWAADDLENGYGKDLANSLKASDGHPYVVSYSRTLYGVVWYNKAIFSKLNISVPADHQIATMADLLTITNALRAGGFQPLAAGGASNYHLTWILDSLLPTSATTDQLNNFVNNFDAKVPITVDYTDKSFTAVLDRLKEMYDNKVFQDGTLGMDSPTTNALFASGKAGMLMGHDLSPTGAKKTSKTDLDLDFLFLPPINPGAKTLPVNYAGNTLAIPKQAKNPAIAKEFLKLLMNKENQAKAIKWSGGAAPAIDLPTSLLTEGKPANEMSLLSYGAANGTRDGWASIVPAKLGTTDPYIEKLFTGAMSSAEIGKALNGIRDELRSSS</sequence>
<gene>
    <name evidence="4" type="ORF">GCM10007977_001740</name>
</gene>
<reference evidence="4" key="2">
    <citation type="submission" date="2020-09" db="EMBL/GenBank/DDBJ databases">
        <authorList>
            <person name="Sun Q."/>
            <person name="Ohkuma M."/>
        </authorList>
    </citation>
    <scope>NUCLEOTIDE SEQUENCE</scope>
    <source>
        <strain evidence="4">JCM 19831</strain>
    </source>
</reference>
<comment type="caution">
    <text evidence="4">The sequence shown here is derived from an EMBL/GenBank/DDBJ whole genome shotgun (WGS) entry which is preliminary data.</text>
</comment>
<feature type="chain" id="PRO_5038649141" evidence="3">
    <location>
        <begin position="22"/>
        <end position="445"/>
    </location>
</feature>
<evidence type="ECO:0000256" key="2">
    <source>
        <dbReference type="ARBA" id="ARBA00022448"/>
    </source>
</evidence>
<dbReference type="Gene3D" id="3.40.190.10">
    <property type="entry name" value="Periplasmic binding protein-like II"/>
    <property type="match status" value="2"/>
</dbReference>
<protein>
    <submittedName>
        <fullName evidence="4">Uncharacterized protein</fullName>
    </submittedName>
</protein>
<dbReference type="PANTHER" id="PTHR43649">
    <property type="entry name" value="ARABINOSE-BINDING PROTEIN-RELATED"/>
    <property type="match status" value="1"/>
</dbReference>
<evidence type="ECO:0000313" key="4">
    <source>
        <dbReference type="EMBL" id="GGM04090.1"/>
    </source>
</evidence>
<feature type="signal peptide" evidence="3">
    <location>
        <begin position="1"/>
        <end position="21"/>
    </location>
</feature>
<dbReference type="Proteomes" id="UP000642070">
    <property type="component" value="Unassembled WGS sequence"/>
</dbReference>
<dbReference type="InterPro" id="IPR050490">
    <property type="entry name" value="Bact_solute-bd_prot1"/>
</dbReference>
<dbReference type="PROSITE" id="PS51257">
    <property type="entry name" value="PROKAR_LIPOPROTEIN"/>
    <property type="match status" value="1"/>
</dbReference>
<accession>A0A917SY17</accession>
<proteinExistence type="inferred from homology"/>
<dbReference type="RefSeq" id="WP_190247706.1">
    <property type="nucleotide sequence ID" value="NZ_BMPI01000001.1"/>
</dbReference>
<dbReference type="InterPro" id="IPR006059">
    <property type="entry name" value="SBP"/>
</dbReference>
<dbReference type="AlphaFoldDB" id="A0A917SY17"/>
<dbReference type="SUPFAM" id="SSF53850">
    <property type="entry name" value="Periplasmic binding protein-like II"/>
    <property type="match status" value="1"/>
</dbReference>
<keyword evidence="3" id="KW-0732">Signal</keyword>
<dbReference type="PANTHER" id="PTHR43649:SF29">
    <property type="entry name" value="OSMOPROTECTIVE COMPOUNDS-BINDING PROTEIN GGTB"/>
    <property type="match status" value="1"/>
</dbReference>
<evidence type="ECO:0000313" key="5">
    <source>
        <dbReference type="Proteomes" id="UP000642070"/>
    </source>
</evidence>